<dbReference type="SUPFAM" id="SSF56752">
    <property type="entry name" value="D-aminoacid aminotransferase-like PLP-dependent enzymes"/>
    <property type="match status" value="1"/>
</dbReference>
<dbReference type="Gene3D" id="3.60.120.10">
    <property type="entry name" value="Anthranilate synthase"/>
    <property type="match status" value="1"/>
</dbReference>
<name>A0A1Z4V186_9CYAN</name>
<dbReference type="Gene3D" id="3.20.10.10">
    <property type="entry name" value="D-amino Acid Aminotransferase, subunit A, domain 2"/>
    <property type="match status" value="1"/>
</dbReference>
<protein>
    <submittedName>
        <fullName evidence="3">Para-aminobenzoate synthase subunit I</fullName>
    </submittedName>
</protein>
<dbReference type="Pfam" id="PF00425">
    <property type="entry name" value="Chorismate_bind"/>
    <property type="match status" value="1"/>
</dbReference>
<dbReference type="GO" id="GO:0046820">
    <property type="term" value="F:4-amino-4-deoxychorismate synthase activity"/>
    <property type="evidence" value="ECO:0007669"/>
    <property type="project" value="TreeGrafter"/>
</dbReference>
<evidence type="ECO:0000313" key="3">
    <source>
        <dbReference type="EMBL" id="BAZ85301.1"/>
    </source>
</evidence>
<dbReference type="Pfam" id="PF01063">
    <property type="entry name" value="Aminotran_4"/>
    <property type="match status" value="1"/>
</dbReference>
<dbReference type="RefSeq" id="WP_096665812.1">
    <property type="nucleotide sequence ID" value="NZ_AP018316.1"/>
</dbReference>
<dbReference type="SUPFAM" id="SSF56322">
    <property type="entry name" value="ADC synthase"/>
    <property type="match status" value="1"/>
</dbReference>
<dbReference type="PRINTS" id="PR00095">
    <property type="entry name" value="ANTSNTHASEI"/>
</dbReference>
<dbReference type="GO" id="GO:0000162">
    <property type="term" value="P:L-tryptophan biosynthetic process"/>
    <property type="evidence" value="ECO:0007669"/>
    <property type="project" value="TreeGrafter"/>
</dbReference>
<dbReference type="InterPro" id="IPR001544">
    <property type="entry name" value="Aminotrans_IV"/>
</dbReference>
<dbReference type="PANTHER" id="PTHR11236:SF50">
    <property type="entry name" value="AMINODEOXYCHORISMATE SYNTHASE COMPONENT 1"/>
    <property type="match status" value="1"/>
</dbReference>
<evidence type="ECO:0000313" key="4">
    <source>
        <dbReference type="Proteomes" id="UP000218702"/>
    </source>
</evidence>
<organism evidence="3 4">
    <name type="scientific">Dolichospermum compactum NIES-806</name>
    <dbReference type="NCBI Taxonomy" id="1973481"/>
    <lineage>
        <taxon>Bacteria</taxon>
        <taxon>Bacillati</taxon>
        <taxon>Cyanobacteriota</taxon>
        <taxon>Cyanophyceae</taxon>
        <taxon>Nostocales</taxon>
        <taxon>Aphanizomenonaceae</taxon>
        <taxon>Dolichospermum</taxon>
        <taxon>Dolichospermum compactum</taxon>
    </lineage>
</organism>
<evidence type="ECO:0000259" key="2">
    <source>
        <dbReference type="Pfam" id="PF00425"/>
    </source>
</evidence>
<dbReference type="InterPro" id="IPR036038">
    <property type="entry name" value="Aminotransferase-like"/>
</dbReference>
<dbReference type="InterPro" id="IPR019999">
    <property type="entry name" value="Anth_synth_I-like"/>
</dbReference>
<dbReference type="GO" id="GO:0009396">
    <property type="term" value="P:folic acid-containing compound biosynthetic process"/>
    <property type="evidence" value="ECO:0007669"/>
    <property type="project" value="InterPro"/>
</dbReference>
<dbReference type="PANTHER" id="PTHR11236">
    <property type="entry name" value="AMINOBENZOATE/ANTHRANILATE SYNTHASE"/>
    <property type="match status" value="1"/>
</dbReference>
<feature type="domain" description="Chorismate-utilising enzyme C-terminal" evidence="2">
    <location>
        <begin position="110"/>
        <end position="363"/>
    </location>
</feature>
<evidence type="ECO:0000256" key="1">
    <source>
        <dbReference type="SAM" id="Coils"/>
    </source>
</evidence>
<keyword evidence="4" id="KW-1185">Reference proteome</keyword>
<accession>A0A1Z4V186</accession>
<dbReference type="KEGG" id="dcm:NIES806_15030"/>
<dbReference type="InterPro" id="IPR005802">
    <property type="entry name" value="ADC_synth_comp_1"/>
</dbReference>
<dbReference type="EMBL" id="AP018316">
    <property type="protein sequence ID" value="BAZ85301.1"/>
    <property type="molecule type" value="Genomic_DNA"/>
</dbReference>
<dbReference type="InterPro" id="IPR043131">
    <property type="entry name" value="BCAT-like_N"/>
</dbReference>
<reference evidence="3 4" key="1">
    <citation type="submission" date="2017-06" db="EMBL/GenBank/DDBJ databases">
        <title>Genome sequencing of cyanobaciteial culture collection at National Institute for Environmental Studies (NIES).</title>
        <authorList>
            <person name="Hirose Y."/>
            <person name="Shimura Y."/>
            <person name="Fujisawa T."/>
            <person name="Nakamura Y."/>
            <person name="Kawachi M."/>
        </authorList>
    </citation>
    <scope>NUCLEOTIDE SEQUENCE [LARGE SCALE GENOMIC DNA]</scope>
    <source>
        <strain evidence="3 4">NIES-806</strain>
    </source>
</reference>
<dbReference type="OrthoDB" id="9803598at2"/>
<dbReference type="AlphaFoldDB" id="A0A1Z4V186"/>
<dbReference type="Gene3D" id="3.30.470.10">
    <property type="match status" value="1"/>
</dbReference>
<dbReference type="InterPro" id="IPR015890">
    <property type="entry name" value="Chorismate_C"/>
</dbReference>
<proteinExistence type="predicted"/>
<dbReference type="Proteomes" id="UP000218702">
    <property type="component" value="Chromosome"/>
</dbReference>
<gene>
    <name evidence="3" type="ORF">NIES806_15030</name>
</gene>
<dbReference type="InterPro" id="IPR043132">
    <property type="entry name" value="BCAT-like_C"/>
</dbReference>
<keyword evidence="1" id="KW-0175">Coiled coil</keyword>
<feature type="coiled-coil region" evidence="1">
    <location>
        <begin position="404"/>
        <end position="431"/>
    </location>
</feature>
<dbReference type="NCBIfam" id="TIGR00553">
    <property type="entry name" value="pabB"/>
    <property type="match status" value="1"/>
</dbReference>
<dbReference type="InterPro" id="IPR005801">
    <property type="entry name" value="ADC_synthase"/>
</dbReference>
<sequence length="579" mass="65679">MKNKLVIHDAKLKHWLCFQNPDEIIKADSIDQVVPKLKLVNDLIAKHQMYAAGFISYEASTAFDSVLETHSPGSFPLLWFGLYKKPEIIELPKPTLPTEYQLNWEPSVSEAEYHQSISKIKEYIALGETYQVNYTLRLNAPFSGDSWELFLKLVQAQNADYGAYIDIDNFAICSASPELFFDLDGNNLTSRPMKGTAARGLTLATDHDIANQLHFSEKNRAENVMIVDMIRNDMGRIANINTVKVPNLFHVEKYPTVWQMTSTVTAKTTASISEIMEALFPCASITGAPKARTMQIIQKLENTPRRIYTGCIGFISPHRQAQFNVAIRTVLIDKENSQAEYGVGGGIVWDSVSSDEYQECQIKAQVLTLNQPDFSLLETILWQPNHGYFILDYHLQRLQASAMYFNFNVDLNKLKKQLDELTKTFANQAYKVRLLLDYHGEITHQTIPLYPVNNLEVVKLGMCCLPVDSNNLFLYHKTTNRQVYETAKAAFPDCDDVLLWNERGEITETCIGNIVVELNGELLTPSVKCGLLAGTFRADLLAKGKIREEIIAVEQLQYINRIYIINSVQKWREAVLISN</sequence>